<dbReference type="Pfam" id="PF01399">
    <property type="entry name" value="PCI"/>
    <property type="match status" value="1"/>
</dbReference>
<reference evidence="5 6" key="1">
    <citation type="submission" date="2017-03" db="EMBL/GenBank/DDBJ databases">
        <title>WGS assembly of Porphyra umbilicalis.</title>
        <authorList>
            <person name="Brawley S.H."/>
            <person name="Blouin N.A."/>
            <person name="Ficko-Blean E."/>
            <person name="Wheeler G.L."/>
            <person name="Lohr M."/>
            <person name="Goodson H.V."/>
            <person name="Jenkins J.W."/>
            <person name="Blaby-Haas C.E."/>
            <person name="Helliwell K.E."/>
            <person name="Chan C."/>
            <person name="Marriage T."/>
            <person name="Bhattacharya D."/>
            <person name="Klein A.S."/>
            <person name="Badis Y."/>
            <person name="Brodie J."/>
            <person name="Cao Y."/>
            <person name="Collen J."/>
            <person name="Dittami S.M."/>
            <person name="Gachon C.M."/>
            <person name="Green B.R."/>
            <person name="Karpowicz S."/>
            <person name="Kim J.W."/>
            <person name="Kudahl U."/>
            <person name="Lin S."/>
            <person name="Michel G."/>
            <person name="Mittag M."/>
            <person name="Olson B.J."/>
            <person name="Pangilinan J."/>
            <person name="Peng Y."/>
            <person name="Qiu H."/>
            <person name="Shu S."/>
            <person name="Singer J.T."/>
            <person name="Smith A.G."/>
            <person name="Sprecher B.N."/>
            <person name="Wagner V."/>
            <person name="Wang W."/>
            <person name="Wang Z.-Y."/>
            <person name="Yan J."/>
            <person name="Yarish C."/>
            <person name="Zoeuner-Riek S."/>
            <person name="Zhuang Y."/>
            <person name="Zou Y."/>
            <person name="Lindquist E.A."/>
            <person name="Grimwood J."/>
            <person name="Barry K."/>
            <person name="Rokhsar D.S."/>
            <person name="Schmutz J."/>
            <person name="Stiller J.W."/>
            <person name="Grossman A.R."/>
            <person name="Prochnik S.E."/>
        </authorList>
    </citation>
    <scope>NUCLEOTIDE SEQUENCE [LARGE SCALE GENOMIC DNA]</scope>
    <source>
        <strain evidence="5">4086291</strain>
    </source>
</reference>
<dbReference type="SUPFAM" id="SSF46785">
    <property type="entry name" value="Winged helix' DNA-binding domain"/>
    <property type="match status" value="1"/>
</dbReference>
<name>A0A1X6NLP2_PORUM</name>
<dbReference type="SMART" id="SM00088">
    <property type="entry name" value="PINT"/>
    <property type="match status" value="1"/>
</dbReference>
<proteinExistence type="inferred from homology"/>
<evidence type="ECO:0000256" key="1">
    <source>
        <dbReference type="ARBA" id="ARBA00004474"/>
    </source>
</evidence>
<evidence type="ECO:0000256" key="2">
    <source>
        <dbReference type="ARBA" id="ARBA00006397"/>
    </source>
</evidence>
<dbReference type="PANTHER" id="PTHR10855">
    <property type="entry name" value="26S PROTEASOME NON-ATPASE REGULATORY SUBUNIT 12/COP9 SIGNALOSOME COMPLEX SUBUNIT 4"/>
    <property type="match status" value="1"/>
</dbReference>
<dbReference type="PANTHER" id="PTHR10855:SF1">
    <property type="entry name" value="26S PROTEASOME NON-ATPASE REGULATORY SUBUNIT 12"/>
    <property type="match status" value="1"/>
</dbReference>
<dbReference type="Pfam" id="PF22241">
    <property type="entry name" value="PSMD12-CSN4_N"/>
    <property type="match status" value="1"/>
</dbReference>
<dbReference type="GO" id="GO:0009536">
    <property type="term" value="C:plastid"/>
    <property type="evidence" value="ECO:0007669"/>
    <property type="project" value="UniProtKB-SubCell"/>
</dbReference>
<dbReference type="InterPro" id="IPR036388">
    <property type="entry name" value="WH-like_DNA-bd_sf"/>
</dbReference>
<keyword evidence="6" id="KW-1185">Reference proteome</keyword>
<dbReference type="InterPro" id="IPR000717">
    <property type="entry name" value="PCI_dom"/>
</dbReference>
<dbReference type="FunFam" id="1.10.10.10:FF:000070">
    <property type="entry name" value="26S proteasome non-ATPase regulatory subunit 12"/>
    <property type="match status" value="1"/>
</dbReference>
<evidence type="ECO:0000256" key="3">
    <source>
        <dbReference type="ARBA" id="ARBA00022942"/>
    </source>
</evidence>
<evidence type="ECO:0000313" key="6">
    <source>
        <dbReference type="Proteomes" id="UP000218209"/>
    </source>
</evidence>
<dbReference type="PROSITE" id="PS50250">
    <property type="entry name" value="PCI"/>
    <property type="match status" value="1"/>
</dbReference>
<dbReference type="GO" id="GO:0005634">
    <property type="term" value="C:nucleus"/>
    <property type="evidence" value="ECO:0007669"/>
    <property type="project" value="UniProtKB-ARBA"/>
</dbReference>
<dbReference type="Pfam" id="PF18098">
    <property type="entry name" value="RPN5_C"/>
    <property type="match status" value="1"/>
</dbReference>
<evidence type="ECO:0000259" key="4">
    <source>
        <dbReference type="PROSITE" id="PS50250"/>
    </source>
</evidence>
<dbReference type="AlphaFoldDB" id="A0A1X6NLP2"/>
<gene>
    <name evidence="5" type="ORF">BU14_1393s0001</name>
</gene>
<dbReference type="InterPro" id="IPR036390">
    <property type="entry name" value="WH_DNA-bd_sf"/>
</dbReference>
<dbReference type="EMBL" id="KV919493">
    <property type="protein sequence ID" value="OSX69561.1"/>
    <property type="molecule type" value="Genomic_DNA"/>
</dbReference>
<comment type="subcellular location">
    <subcellularLocation>
        <location evidence="1">Plastid</location>
    </subcellularLocation>
</comment>
<sequence>MASTLTMTDKELPDKITSAVALADSDSPQAAIDALLTLERTSRLAEAAPETAAICTELVQLAYARQGWVSLGEMVVLLSKRRSQLKAAVSRSVQEAMRMLKEEKPDEDTQVQLLKTLCDVTSGKIYVEVERASLTRSLATIYESRGDISTAADLMQELQVETFSAMDRRDKYDFILEQVRLCLDKADNVRAGIMAKKILPRQISREGLEDIKLRYYALMVRIHAANGDMLEICRAYIARYETTTVTGDAAEPWARELRLAVAFVVLSPYGPMQKDLLHRLSGDKALVKLPEYKALLKLFTTSELIRQPVLMSRFGEELGNLIAGALKDDAAAVELDWQEPLKQRVTEHNLRVCALYYTRIPLARLATLLDTTERDAEAKVSAMVSDQKSLQAKMDRPEGIVAFRLPPAPEETLNTWAGNVTKLLTLVETTRNLIHKETMVHKPGKAVAAAAVMNSAPADAAGGGGETPAAA</sequence>
<dbReference type="InterPro" id="IPR040896">
    <property type="entry name" value="RPN5_C"/>
</dbReference>
<keyword evidence="3" id="KW-0647">Proteasome</keyword>
<dbReference type="Proteomes" id="UP000218209">
    <property type="component" value="Unassembled WGS sequence"/>
</dbReference>
<dbReference type="InterPro" id="IPR054559">
    <property type="entry name" value="PSMD12-CSN4-like_N"/>
</dbReference>
<dbReference type="Gene3D" id="1.10.10.10">
    <property type="entry name" value="Winged helix-like DNA-binding domain superfamily/Winged helix DNA-binding domain"/>
    <property type="match status" value="1"/>
</dbReference>
<dbReference type="InterPro" id="IPR040134">
    <property type="entry name" value="PSMD12/CSN4"/>
</dbReference>
<feature type="domain" description="PCI" evidence="4">
    <location>
        <begin position="231"/>
        <end position="408"/>
    </location>
</feature>
<organism evidence="5 6">
    <name type="scientific">Porphyra umbilicalis</name>
    <name type="common">Purple laver</name>
    <name type="synonym">Red alga</name>
    <dbReference type="NCBI Taxonomy" id="2786"/>
    <lineage>
        <taxon>Eukaryota</taxon>
        <taxon>Rhodophyta</taxon>
        <taxon>Bangiophyceae</taxon>
        <taxon>Bangiales</taxon>
        <taxon>Bangiaceae</taxon>
        <taxon>Porphyra</taxon>
    </lineage>
</organism>
<protein>
    <recommendedName>
        <fullName evidence="4">PCI domain-containing protein</fullName>
    </recommendedName>
</protein>
<accession>A0A1X6NLP2</accession>
<dbReference type="GO" id="GO:0008541">
    <property type="term" value="C:proteasome regulatory particle, lid subcomplex"/>
    <property type="evidence" value="ECO:0007669"/>
    <property type="project" value="TreeGrafter"/>
</dbReference>
<dbReference type="OrthoDB" id="268763at2759"/>
<comment type="similarity">
    <text evidence="2">Belongs to the proteasome subunit p55 family.</text>
</comment>
<evidence type="ECO:0000313" key="5">
    <source>
        <dbReference type="EMBL" id="OSX69561.1"/>
    </source>
</evidence>